<dbReference type="InterPro" id="IPR036390">
    <property type="entry name" value="WH_DNA-bd_sf"/>
</dbReference>
<dbReference type="GO" id="GO:0003700">
    <property type="term" value="F:DNA-binding transcription factor activity"/>
    <property type="evidence" value="ECO:0007669"/>
    <property type="project" value="InterPro"/>
</dbReference>
<proteinExistence type="predicted"/>
<dbReference type="KEGG" id="lmoi:VV02_22875"/>
<dbReference type="Proteomes" id="UP000066480">
    <property type="component" value="Chromosome"/>
</dbReference>
<sequence>MEDSVDQHVARWTRELPWLDPVNEAVLARISILSRRMTASRRTVLDEDGLRHGQFKLLLMLRRGGPPYEASPSQLADLLGLTRGALSARLGPLEDAGLIARSHGDGDRRRVRVRLTTAGSAAFEQHARSEERHDTDLLSALTADEKVALADLLRKLVIGVESEPQRS</sequence>
<dbReference type="PATRIC" id="fig|571913.6.peg.4634"/>
<dbReference type="PANTHER" id="PTHR42756:SF1">
    <property type="entry name" value="TRANSCRIPTIONAL REPRESSOR OF EMRAB OPERON"/>
    <property type="match status" value="1"/>
</dbReference>
<dbReference type="SUPFAM" id="SSF46785">
    <property type="entry name" value="Winged helix' DNA-binding domain"/>
    <property type="match status" value="1"/>
</dbReference>
<dbReference type="SMART" id="SM00347">
    <property type="entry name" value="HTH_MARR"/>
    <property type="match status" value="1"/>
</dbReference>
<dbReference type="InterPro" id="IPR023187">
    <property type="entry name" value="Tscrpt_reg_MarR-type_CS"/>
</dbReference>
<evidence type="ECO:0000256" key="1">
    <source>
        <dbReference type="ARBA" id="ARBA00023015"/>
    </source>
</evidence>
<dbReference type="EMBL" id="CP011112">
    <property type="protein sequence ID" value="AKU18042.1"/>
    <property type="molecule type" value="Genomic_DNA"/>
</dbReference>
<name>A0A0K1JMU5_9MICO</name>
<dbReference type="PRINTS" id="PR00598">
    <property type="entry name" value="HTHMARR"/>
</dbReference>
<keyword evidence="6" id="KW-1185">Reference proteome</keyword>
<keyword evidence="3" id="KW-0804">Transcription</keyword>
<dbReference type="OrthoDB" id="5243957at2"/>
<evidence type="ECO:0000256" key="2">
    <source>
        <dbReference type="ARBA" id="ARBA00023125"/>
    </source>
</evidence>
<keyword evidence="2" id="KW-0238">DNA-binding</keyword>
<accession>A0A0K1JMU5</accession>
<keyword evidence="1" id="KW-0805">Transcription regulation</keyword>
<gene>
    <name evidence="5" type="ORF">VV02_22875</name>
</gene>
<dbReference type="InterPro" id="IPR036388">
    <property type="entry name" value="WH-like_DNA-bd_sf"/>
</dbReference>
<dbReference type="PROSITE" id="PS50995">
    <property type="entry name" value="HTH_MARR_2"/>
    <property type="match status" value="1"/>
</dbReference>
<protein>
    <submittedName>
        <fullName evidence="5">MarR family transcriptional regulator</fullName>
    </submittedName>
</protein>
<dbReference type="RefSeq" id="WP_052595368.1">
    <property type="nucleotide sequence ID" value="NZ_CP011112.1"/>
</dbReference>
<feature type="domain" description="HTH marR-type" evidence="4">
    <location>
        <begin position="23"/>
        <end position="158"/>
    </location>
</feature>
<dbReference type="Pfam" id="PF12802">
    <property type="entry name" value="MarR_2"/>
    <property type="match status" value="1"/>
</dbReference>
<evidence type="ECO:0000259" key="4">
    <source>
        <dbReference type="PROSITE" id="PS50995"/>
    </source>
</evidence>
<evidence type="ECO:0000256" key="3">
    <source>
        <dbReference type="ARBA" id="ARBA00023163"/>
    </source>
</evidence>
<evidence type="ECO:0000313" key="5">
    <source>
        <dbReference type="EMBL" id="AKU18042.1"/>
    </source>
</evidence>
<organism evidence="5 6">
    <name type="scientific">Luteipulveratus mongoliensis</name>
    <dbReference type="NCBI Taxonomy" id="571913"/>
    <lineage>
        <taxon>Bacteria</taxon>
        <taxon>Bacillati</taxon>
        <taxon>Actinomycetota</taxon>
        <taxon>Actinomycetes</taxon>
        <taxon>Micrococcales</taxon>
        <taxon>Dermacoccaceae</taxon>
        <taxon>Luteipulveratus</taxon>
    </lineage>
</organism>
<dbReference type="AlphaFoldDB" id="A0A0K1JMU5"/>
<dbReference type="InterPro" id="IPR000835">
    <property type="entry name" value="HTH_MarR-typ"/>
</dbReference>
<evidence type="ECO:0000313" key="6">
    <source>
        <dbReference type="Proteomes" id="UP000066480"/>
    </source>
</evidence>
<dbReference type="PROSITE" id="PS01117">
    <property type="entry name" value="HTH_MARR_1"/>
    <property type="match status" value="1"/>
</dbReference>
<dbReference type="PANTHER" id="PTHR42756">
    <property type="entry name" value="TRANSCRIPTIONAL REGULATOR, MARR"/>
    <property type="match status" value="1"/>
</dbReference>
<reference evidence="5 6" key="1">
    <citation type="submission" date="2015-03" db="EMBL/GenBank/DDBJ databases">
        <title>Luteipulveratus halotolerans sp. nov., a novel actinobacterium (Dermacoccaceae) from Sarawak, Malaysia.</title>
        <authorList>
            <person name="Juboi H."/>
            <person name="Basik A."/>
            <person name="Shamsul S.S."/>
            <person name="Arnold P."/>
            <person name="Schmitt E.K."/>
            <person name="Sanglier J.-J."/>
            <person name="Yeo T."/>
        </authorList>
    </citation>
    <scope>NUCLEOTIDE SEQUENCE [LARGE SCALE GENOMIC DNA]</scope>
    <source>
        <strain evidence="5 6">MN07-A0370</strain>
    </source>
</reference>
<dbReference type="STRING" id="571913.VV02_22875"/>
<dbReference type="Gene3D" id="1.10.10.10">
    <property type="entry name" value="Winged helix-like DNA-binding domain superfamily/Winged helix DNA-binding domain"/>
    <property type="match status" value="1"/>
</dbReference>
<dbReference type="GO" id="GO:0003677">
    <property type="term" value="F:DNA binding"/>
    <property type="evidence" value="ECO:0007669"/>
    <property type="project" value="UniProtKB-KW"/>
</dbReference>